<keyword evidence="6" id="KW-1185">Reference proteome</keyword>
<dbReference type="PANTHER" id="PTHR45617">
    <property type="entry name" value="LEUCINE RICH REPEAT FAMILY PROTEIN"/>
    <property type="match status" value="1"/>
</dbReference>
<dbReference type="Gene3D" id="2.30.30.190">
    <property type="entry name" value="CAP Gly-rich-like domain"/>
    <property type="match status" value="1"/>
</dbReference>
<evidence type="ECO:0000259" key="4">
    <source>
        <dbReference type="PROSITE" id="PS50245"/>
    </source>
</evidence>
<dbReference type="InterPro" id="IPR001611">
    <property type="entry name" value="Leu-rich_rpt"/>
</dbReference>
<evidence type="ECO:0000256" key="3">
    <source>
        <dbReference type="ARBA" id="ARBA00023186"/>
    </source>
</evidence>
<dbReference type="Proteomes" id="UP001300502">
    <property type="component" value="Unassembled WGS sequence"/>
</dbReference>
<comment type="caution">
    <text evidence="5">The sequence shown here is derived from an EMBL/GenBank/DDBJ whole genome shotgun (WGS) entry which is preliminary data.</text>
</comment>
<dbReference type="InterPro" id="IPR036859">
    <property type="entry name" value="CAP-Gly_dom_sf"/>
</dbReference>
<dbReference type="PANTHER" id="PTHR45617:SF169">
    <property type="entry name" value="LRRCT DOMAIN-CONTAINING PROTEIN"/>
    <property type="match status" value="1"/>
</dbReference>
<dbReference type="InterPro" id="IPR029071">
    <property type="entry name" value="Ubiquitin-like_domsf"/>
</dbReference>
<dbReference type="Pfam" id="PF01302">
    <property type="entry name" value="CAP_GLY"/>
    <property type="match status" value="1"/>
</dbReference>
<dbReference type="SMART" id="SM01052">
    <property type="entry name" value="CAP_GLY"/>
    <property type="match status" value="1"/>
</dbReference>
<dbReference type="AlphaFoldDB" id="A0AAV9IH53"/>
<evidence type="ECO:0000313" key="5">
    <source>
        <dbReference type="EMBL" id="KAK4526762.1"/>
    </source>
</evidence>
<dbReference type="PROSITE" id="PS50245">
    <property type="entry name" value="CAP_GLY_2"/>
    <property type="match status" value="1"/>
</dbReference>
<dbReference type="EMBL" id="JANCYU010000043">
    <property type="protein sequence ID" value="KAK4526762.1"/>
    <property type="molecule type" value="Genomic_DNA"/>
</dbReference>
<organism evidence="5 6">
    <name type="scientific">Galdieria yellowstonensis</name>
    <dbReference type="NCBI Taxonomy" id="3028027"/>
    <lineage>
        <taxon>Eukaryota</taxon>
        <taxon>Rhodophyta</taxon>
        <taxon>Bangiophyceae</taxon>
        <taxon>Galdieriales</taxon>
        <taxon>Galdieriaceae</taxon>
        <taxon>Galdieria</taxon>
    </lineage>
</organism>
<dbReference type="Gene3D" id="3.80.10.10">
    <property type="entry name" value="Ribonuclease Inhibitor"/>
    <property type="match status" value="2"/>
</dbReference>
<gene>
    <name evidence="5" type="ORF">GAYE_SCF27MG4679</name>
</gene>
<accession>A0AAV9IH53</accession>
<feature type="domain" description="CAP-Gly" evidence="4">
    <location>
        <begin position="43"/>
        <end position="78"/>
    </location>
</feature>
<keyword evidence="3" id="KW-0143">Chaperone</keyword>
<evidence type="ECO:0000256" key="1">
    <source>
        <dbReference type="ARBA" id="ARBA00022614"/>
    </source>
</evidence>
<dbReference type="SUPFAM" id="SSF52058">
    <property type="entry name" value="L domain-like"/>
    <property type="match status" value="1"/>
</dbReference>
<dbReference type="PROSITE" id="PS51450">
    <property type="entry name" value="LRR"/>
    <property type="match status" value="1"/>
</dbReference>
<proteinExistence type="predicted"/>
<dbReference type="SUPFAM" id="SSF54236">
    <property type="entry name" value="Ubiquitin-like"/>
    <property type="match status" value="1"/>
</dbReference>
<dbReference type="SUPFAM" id="SSF74924">
    <property type="entry name" value="Cap-Gly domain"/>
    <property type="match status" value="1"/>
</dbReference>
<keyword evidence="1" id="KW-0433">Leucine-rich repeat</keyword>
<evidence type="ECO:0000313" key="6">
    <source>
        <dbReference type="Proteomes" id="UP001300502"/>
    </source>
</evidence>
<protein>
    <recommendedName>
        <fullName evidence="4">CAP-Gly domain-containing protein</fullName>
    </recommendedName>
</protein>
<dbReference type="Gene3D" id="3.10.20.90">
    <property type="entry name" value="Phosphatidylinositol 3-kinase Catalytic Subunit, Chain A, domain 1"/>
    <property type="match status" value="1"/>
</dbReference>
<name>A0AAV9IH53_9RHOD</name>
<evidence type="ECO:0000256" key="2">
    <source>
        <dbReference type="ARBA" id="ARBA00022737"/>
    </source>
</evidence>
<dbReference type="InterPro" id="IPR000938">
    <property type="entry name" value="CAP-Gly_domain"/>
</dbReference>
<sequence length="532" mass="61136">MERESNSSDKERVIQVGHRIEVLNERGFVRFIGSLETCETSALWVGIEWDNPTRGKHDGTYNGKKYFHCIRNKGSFIKLEQLEKIPRRSFVEALMDKYCFDNLEQISHASNKFFGNKEAQFVGFDKAADQFKRLSSLKHIALPNYCIYQAGNDLGTKSDALASVEVLDLSSNLFSEFSEILTIINFAPSLRELILSNNRFERIETTCTATNNQIHLLVMNDCFYDFESLLNSLVYFPNVEELHLSHNYCNYDFFRLSHICPYLKTVVLDTCGIESWEQLSPLGTLPLLKKLSLAGNNLSDIHLKTEDDSKNDTRAFEHLEYINLSGNKLKGLTVINELAKLPSLKSLRIDDLSMNSDEIVPRFQFIGRLGQLLYLNGSLITENERRDAELAYIKFICDQTKSGSVEFSENVFPRLEALKNHYADYFSEQWAEWKSRLPTKQVVITLSSEMNKDESEGWTRKLPCSIPVRKLKQIAAKQFKLKQVDQLALYFHRKSSEEDSTIKFYLEDESCPLSYYGIESGTTIFVGERTAI</sequence>
<keyword evidence="2" id="KW-0677">Repeat</keyword>
<dbReference type="InterPro" id="IPR032675">
    <property type="entry name" value="LRR_dom_sf"/>
</dbReference>
<reference evidence="5 6" key="1">
    <citation type="submission" date="2022-07" db="EMBL/GenBank/DDBJ databases">
        <title>Genome-wide signatures of adaptation to extreme environments.</title>
        <authorList>
            <person name="Cho C.H."/>
            <person name="Yoon H.S."/>
        </authorList>
    </citation>
    <scope>NUCLEOTIDE SEQUENCE [LARGE SCALE GENOMIC DNA]</scope>
    <source>
        <strain evidence="5 6">108.79 E11</strain>
    </source>
</reference>
<dbReference type="PROSITE" id="PS00845">
    <property type="entry name" value="CAP_GLY_1"/>
    <property type="match status" value="1"/>
</dbReference>